<dbReference type="Proteomes" id="UP000244110">
    <property type="component" value="Unassembled WGS sequence"/>
</dbReference>
<reference evidence="3" key="2">
    <citation type="submission" date="2016-10" db="EMBL/GenBank/DDBJ databases">
        <authorList>
            <person name="Varghese N."/>
            <person name="Submissions S."/>
        </authorList>
    </citation>
    <scope>NUCLEOTIDE SEQUENCE [LARGE SCALE GENOMIC DNA]</scope>
    <source>
        <strain evidence="3">Nm10</strain>
    </source>
</reference>
<organism evidence="1 4">
    <name type="scientific">Nitrosomonas ureae</name>
    <dbReference type="NCBI Taxonomy" id="44577"/>
    <lineage>
        <taxon>Bacteria</taxon>
        <taxon>Pseudomonadati</taxon>
        <taxon>Pseudomonadota</taxon>
        <taxon>Betaproteobacteria</taxon>
        <taxon>Nitrosomonadales</taxon>
        <taxon>Nitrosomonadaceae</taxon>
        <taxon>Nitrosomonas</taxon>
    </lineage>
</organism>
<dbReference type="GO" id="GO:0006260">
    <property type="term" value="P:DNA replication"/>
    <property type="evidence" value="ECO:0007669"/>
    <property type="project" value="InterPro"/>
</dbReference>
<dbReference type="EMBL" id="FNLN01000026">
    <property type="protein sequence ID" value="SDU12684.1"/>
    <property type="molecule type" value="Genomic_DNA"/>
</dbReference>
<keyword evidence="3" id="KW-1185">Reference proteome</keyword>
<evidence type="ECO:0000313" key="3">
    <source>
        <dbReference type="Proteomes" id="UP000182882"/>
    </source>
</evidence>
<dbReference type="Pfam" id="PF04364">
    <property type="entry name" value="DNA_pol3_chi"/>
    <property type="match status" value="1"/>
</dbReference>
<evidence type="ECO:0000313" key="2">
    <source>
        <dbReference type="EMBL" id="SDU12684.1"/>
    </source>
</evidence>
<dbReference type="GO" id="GO:0003677">
    <property type="term" value="F:DNA binding"/>
    <property type="evidence" value="ECO:0007669"/>
    <property type="project" value="InterPro"/>
</dbReference>
<dbReference type="GO" id="GO:0003887">
    <property type="term" value="F:DNA-directed DNA polymerase activity"/>
    <property type="evidence" value="ECO:0007669"/>
    <property type="project" value="InterPro"/>
</dbReference>
<reference evidence="1 4" key="3">
    <citation type="submission" date="2018-04" db="EMBL/GenBank/DDBJ databases">
        <title>Active sludge and wastewater microbial communities from Klosterneuburg, Austria.</title>
        <authorList>
            <person name="Wagner M."/>
        </authorList>
    </citation>
    <scope>NUCLEOTIDE SEQUENCE [LARGE SCALE GENOMIC DNA]</scope>
    <source>
        <strain evidence="1 4">Nm4</strain>
    </source>
</reference>
<name>A0A0S3AJV1_9PROT</name>
<reference evidence="2" key="1">
    <citation type="submission" date="2016-10" db="EMBL/GenBank/DDBJ databases">
        <authorList>
            <person name="de Groot N.N."/>
        </authorList>
    </citation>
    <scope>NUCLEOTIDE SEQUENCE [LARGE SCALE GENOMIC DNA]</scope>
    <source>
        <strain evidence="2">Nm10</strain>
    </source>
</reference>
<dbReference type="KEGG" id="nur:ATY38_09585"/>
<accession>A0A0S3AJV1</accession>
<dbReference type="EMBL" id="QAOL01000023">
    <property type="protein sequence ID" value="PTQ83570.1"/>
    <property type="molecule type" value="Genomic_DNA"/>
</dbReference>
<dbReference type="SUPFAM" id="SSF102400">
    <property type="entry name" value="DNA polymerase III chi subunit"/>
    <property type="match status" value="1"/>
</dbReference>
<dbReference type="Proteomes" id="UP000182882">
    <property type="component" value="Unassembled WGS sequence"/>
</dbReference>
<dbReference type="PANTHER" id="PTHR38767">
    <property type="entry name" value="DNA POLYMERASE III SUBUNIT CHI"/>
    <property type="match status" value="1"/>
</dbReference>
<dbReference type="InterPro" id="IPR036768">
    <property type="entry name" value="PolIII_chi_sf"/>
</dbReference>
<dbReference type="Gene3D" id="3.40.50.10110">
    <property type="entry name" value="DNA polymerase III subunit chi"/>
    <property type="match status" value="1"/>
</dbReference>
<dbReference type="RefSeq" id="WP_062559104.1">
    <property type="nucleotide sequence ID" value="NZ_CP013341.1"/>
</dbReference>
<dbReference type="GO" id="GO:0032298">
    <property type="term" value="P:positive regulation of DNA-templated DNA replication initiation"/>
    <property type="evidence" value="ECO:0007669"/>
    <property type="project" value="TreeGrafter"/>
</dbReference>
<gene>
    <name evidence="1" type="ORF">C8R28_10235</name>
    <name evidence="2" type="ORF">SAMN05216406_12623</name>
</gene>
<proteinExistence type="predicted"/>
<sequence length="146" mass="16971">MTQILFYSGSNNKLQTTCRLCAKAIQQHMRVLIYVPASTLLDQLDQLLWTFSSTSFIPHCNILDDAKLVSVTPVILSEQIQVNPRFDVLINLHDRSPHLFDQFDRLIEIAGTSHEDKLAARERYRFYKNAGYEIQHYHLNDQSEPH</sequence>
<dbReference type="InterPro" id="IPR007459">
    <property type="entry name" value="DNA_pol3_chi"/>
</dbReference>
<protein>
    <submittedName>
        <fullName evidence="1">DNA polymerase III chi subunit</fullName>
    </submittedName>
    <submittedName>
        <fullName evidence="2">DNA polymerase III, chi subunit</fullName>
    </submittedName>
</protein>
<evidence type="ECO:0000313" key="4">
    <source>
        <dbReference type="Proteomes" id="UP000244110"/>
    </source>
</evidence>
<dbReference type="AlphaFoldDB" id="A0A0S3AJV1"/>
<dbReference type="PANTHER" id="PTHR38767:SF1">
    <property type="entry name" value="DNA POLYMERASE III SUBUNIT CHI"/>
    <property type="match status" value="1"/>
</dbReference>
<evidence type="ECO:0000313" key="1">
    <source>
        <dbReference type="EMBL" id="PTQ83570.1"/>
    </source>
</evidence>